<dbReference type="SUPFAM" id="SSF51556">
    <property type="entry name" value="Metallo-dependent hydrolases"/>
    <property type="match status" value="1"/>
</dbReference>
<name>A0A2T6CBD2_9RHOB</name>
<dbReference type="EMBL" id="QBKU01000010">
    <property type="protein sequence ID" value="PTX72811.1"/>
    <property type="molecule type" value="Genomic_DNA"/>
</dbReference>
<gene>
    <name evidence="1" type="ORF">C8N31_11071</name>
</gene>
<dbReference type="GO" id="GO:0070573">
    <property type="term" value="F:metallodipeptidase activity"/>
    <property type="evidence" value="ECO:0007669"/>
    <property type="project" value="InterPro"/>
</dbReference>
<dbReference type="Pfam" id="PF01244">
    <property type="entry name" value="Peptidase_M19"/>
    <property type="match status" value="1"/>
</dbReference>
<comment type="caution">
    <text evidence="1">The sequence shown here is derived from an EMBL/GenBank/DDBJ whole genome shotgun (WGS) entry which is preliminary data.</text>
</comment>
<dbReference type="PANTHER" id="PTHR10443">
    <property type="entry name" value="MICROSOMAL DIPEPTIDASE"/>
    <property type="match status" value="1"/>
</dbReference>
<reference evidence="1 2" key="1">
    <citation type="submission" date="2018-04" db="EMBL/GenBank/DDBJ databases">
        <title>Genomic Encyclopedia of Archaeal and Bacterial Type Strains, Phase II (KMG-II): from individual species to whole genera.</title>
        <authorList>
            <person name="Goeker M."/>
        </authorList>
    </citation>
    <scope>NUCLEOTIDE SEQUENCE [LARGE SCALE GENOMIC DNA]</scope>
    <source>
        <strain evidence="1 2">DSM 12244</strain>
    </source>
</reference>
<dbReference type="InterPro" id="IPR000180">
    <property type="entry name" value="Dipep_AS"/>
</dbReference>
<dbReference type="Proteomes" id="UP000244092">
    <property type="component" value="Unassembled WGS sequence"/>
</dbReference>
<dbReference type="InterPro" id="IPR008257">
    <property type="entry name" value="Pept_M19"/>
</dbReference>
<proteinExistence type="predicted"/>
<evidence type="ECO:0000313" key="1">
    <source>
        <dbReference type="EMBL" id="PTX72811.1"/>
    </source>
</evidence>
<dbReference type="PROSITE" id="PS51365">
    <property type="entry name" value="RENAL_DIPEPTIDASE_2"/>
    <property type="match status" value="1"/>
</dbReference>
<dbReference type="InterPro" id="IPR032466">
    <property type="entry name" value="Metal_Hydrolase"/>
</dbReference>
<dbReference type="CDD" id="cd01301">
    <property type="entry name" value="rDP_like"/>
    <property type="match status" value="1"/>
</dbReference>
<protein>
    <submittedName>
        <fullName evidence="1">Membrane dipeptidase</fullName>
    </submittedName>
</protein>
<dbReference type="Gene3D" id="3.20.20.140">
    <property type="entry name" value="Metal-dependent hydrolases"/>
    <property type="match status" value="1"/>
</dbReference>
<dbReference type="PROSITE" id="PS00869">
    <property type="entry name" value="RENAL_DIPEPTIDASE_1"/>
    <property type="match status" value="1"/>
</dbReference>
<organism evidence="1 2">
    <name type="scientific">Sulfitobacter mediterraneus</name>
    <dbReference type="NCBI Taxonomy" id="83219"/>
    <lineage>
        <taxon>Bacteria</taxon>
        <taxon>Pseudomonadati</taxon>
        <taxon>Pseudomonadota</taxon>
        <taxon>Alphaproteobacteria</taxon>
        <taxon>Rhodobacterales</taxon>
        <taxon>Roseobacteraceae</taxon>
        <taxon>Sulfitobacter</taxon>
    </lineage>
</organism>
<dbReference type="GO" id="GO:0006508">
    <property type="term" value="P:proteolysis"/>
    <property type="evidence" value="ECO:0007669"/>
    <property type="project" value="InterPro"/>
</dbReference>
<evidence type="ECO:0000313" key="2">
    <source>
        <dbReference type="Proteomes" id="UP000244092"/>
    </source>
</evidence>
<dbReference type="AlphaFoldDB" id="A0A2T6CBD2"/>
<dbReference type="OrthoDB" id="9804920at2"/>
<sequence>MSLPVVYENFWHKLCLILGDKTIVTDTTHPVIFDGHNDVLLKLHRAGGLAASESFISGREGAIDMPSAAAGGFGGGFFAVYVPSPTDLDFKFEEMSKASYDLPLPEPIDWEDAFPVVMAQAAVLFDLEKRGALKVCRTAAELRATLGSGKMAAIFHIEGAEAIDAELNTLEVLYQAGLRSIGPVWSRPTIFGHGVPFRYPSTADIGPGLTDHGLRLVKRCDELGIMVDLSHLNEAGFWDVARHSTKPLVATHSNAHAICPHSRNLTDRQLAAIRESDGMVGLNFAVAFLRDDGRMLAEVPLTQMLRHLDHLIEHLGEDRVGLGSDYDGAIVPEALTSCAGLPQLRQAMTNHGYNDALMTKLCHGNWMRVLEKTWGQ</sequence>
<dbReference type="PANTHER" id="PTHR10443:SF12">
    <property type="entry name" value="DIPEPTIDASE"/>
    <property type="match status" value="1"/>
</dbReference>
<accession>A0A2T6CBD2</accession>